<evidence type="ECO:0000256" key="4">
    <source>
        <dbReference type="SAM" id="MobiDB-lite"/>
    </source>
</evidence>
<protein>
    <recommendedName>
        <fullName evidence="5">Core-binding (CB) domain-containing protein</fullName>
    </recommendedName>
</protein>
<feature type="domain" description="Core-binding (CB)" evidence="5">
    <location>
        <begin position="17"/>
        <end position="99"/>
    </location>
</feature>
<evidence type="ECO:0000313" key="6">
    <source>
        <dbReference type="EMBL" id="MBK1660851.1"/>
    </source>
</evidence>
<dbReference type="Proteomes" id="UP000697995">
    <property type="component" value="Unassembled WGS sequence"/>
</dbReference>
<name>A0ABS1D1Z1_9PROT</name>
<dbReference type="Gene3D" id="1.10.150.130">
    <property type="match status" value="1"/>
</dbReference>
<dbReference type="InterPro" id="IPR010998">
    <property type="entry name" value="Integrase_recombinase_N"/>
</dbReference>
<dbReference type="EMBL" id="NRSG01000219">
    <property type="protein sequence ID" value="MBK1660851.1"/>
    <property type="molecule type" value="Genomic_DNA"/>
</dbReference>
<comment type="caution">
    <text evidence="6">The sequence shown here is derived from an EMBL/GenBank/DDBJ whole genome shotgun (WGS) entry which is preliminary data.</text>
</comment>
<sequence>MSGDLVPAPAVAERPTPKGKRALRDALGYIACAAAAETRRAYAGDWRHFGGWCQQTGLAPLPATPATIAAYLAAHADIHALATLRRRLAAIARAHREARHAFDSRDPAIRNALRGIAREHTRPARQAAALTTAELRTAAWSTPAGPTSPGCATAPCCSAMPGRWRCCCRASKATRRARDSASPSAVARRASPAQCAPSRTGCGQRRSAVNAA</sequence>
<keyword evidence="1" id="KW-0229">DNA integration</keyword>
<dbReference type="InterPro" id="IPR044068">
    <property type="entry name" value="CB"/>
</dbReference>
<evidence type="ECO:0000256" key="2">
    <source>
        <dbReference type="ARBA" id="ARBA00023125"/>
    </source>
</evidence>
<evidence type="ECO:0000313" key="7">
    <source>
        <dbReference type="Proteomes" id="UP000697995"/>
    </source>
</evidence>
<accession>A0ABS1D1Z1</accession>
<dbReference type="PROSITE" id="PS51900">
    <property type="entry name" value="CB"/>
    <property type="match status" value="1"/>
</dbReference>
<keyword evidence="2 3" id="KW-0238">DNA-binding</keyword>
<evidence type="ECO:0000256" key="1">
    <source>
        <dbReference type="ARBA" id="ARBA00022908"/>
    </source>
</evidence>
<evidence type="ECO:0000256" key="3">
    <source>
        <dbReference type="PROSITE-ProRule" id="PRU01248"/>
    </source>
</evidence>
<dbReference type="SUPFAM" id="SSF47823">
    <property type="entry name" value="lambda integrase-like, N-terminal domain"/>
    <property type="match status" value="1"/>
</dbReference>
<reference evidence="6 7" key="1">
    <citation type="journal article" date="2020" name="Microorganisms">
        <title>Osmotic Adaptation and Compatible Solute Biosynthesis of Phototrophic Bacteria as Revealed from Genome Analyses.</title>
        <authorList>
            <person name="Imhoff J.F."/>
            <person name="Rahn T."/>
            <person name="Kunzel S."/>
            <person name="Keller A."/>
            <person name="Neulinger S.C."/>
        </authorList>
    </citation>
    <scope>NUCLEOTIDE SEQUENCE [LARGE SCALE GENOMIC DNA]</scope>
    <source>
        <strain evidence="6 7">DSM 15382</strain>
    </source>
</reference>
<dbReference type="RefSeq" id="WP_205083036.1">
    <property type="nucleotide sequence ID" value="NZ_SMOA01000210.1"/>
</dbReference>
<keyword evidence="7" id="KW-1185">Reference proteome</keyword>
<organism evidence="6 7">
    <name type="scientific">Paracraurococcus ruber</name>
    <dbReference type="NCBI Taxonomy" id="77675"/>
    <lineage>
        <taxon>Bacteria</taxon>
        <taxon>Pseudomonadati</taxon>
        <taxon>Pseudomonadota</taxon>
        <taxon>Alphaproteobacteria</taxon>
        <taxon>Acetobacterales</taxon>
        <taxon>Roseomonadaceae</taxon>
        <taxon>Paracraurococcus</taxon>
    </lineage>
</organism>
<feature type="region of interest" description="Disordered" evidence="4">
    <location>
        <begin position="178"/>
        <end position="212"/>
    </location>
</feature>
<evidence type="ECO:0000259" key="5">
    <source>
        <dbReference type="PROSITE" id="PS51900"/>
    </source>
</evidence>
<proteinExistence type="predicted"/>
<feature type="compositionally biased region" description="Low complexity" evidence="4">
    <location>
        <begin position="180"/>
        <end position="193"/>
    </location>
</feature>
<gene>
    <name evidence="6" type="ORF">CKO45_21760</name>
</gene>